<dbReference type="NCBIfam" id="TIGR01499">
    <property type="entry name" value="folC"/>
    <property type="match status" value="1"/>
</dbReference>
<dbReference type="InterPro" id="IPR001645">
    <property type="entry name" value="Folylpolyglutamate_synth"/>
</dbReference>
<keyword evidence="4" id="KW-0479">Metal-binding</keyword>
<evidence type="ECO:0000256" key="4">
    <source>
        <dbReference type="ARBA" id="ARBA00022723"/>
    </source>
</evidence>
<evidence type="ECO:0000256" key="2">
    <source>
        <dbReference type="ARBA" id="ARBA00013025"/>
    </source>
</evidence>
<evidence type="ECO:0000256" key="7">
    <source>
        <dbReference type="ARBA" id="ARBA00022842"/>
    </source>
</evidence>
<comment type="catalytic activity">
    <reaction evidence="9">
        <text>(6S)-5,6,7,8-tetrahydrofolyl-(gamma-L-Glu)(n) + L-glutamate + ATP = (6S)-5,6,7,8-tetrahydrofolyl-(gamma-L-Glu)(n+1) + ADP + phosphate + H(+)</text>
        <dbReference type="Rhea" id="RHEA:10580"/>
        <dbReference type="Rhea" id="RHEA-COMP:14738"/>
        <dbReference type="Rhea" id="RHEA-COMP:14740"/>
        <dbReference type="ChEBI" id="CHEBI:15378"/>
        <dbReference type="ChEBI" id="CHEBI:29985"/>
        <dbReference type="ChEBI" id="CHEBI:30616"/>
        <dbReference type="ChEBI" id="CHEBI:43474"/>
        <dbReference type="ChEBI" id="CHEBI:141005"/>
        <dbReference type="ChEBI" id="CHEBI:456216"/>
        <dbReference type="EC" id="6.3.2.17"/>
    </reaction>
</comment>
<sequence>MFTKAEEIIQLIEGRKNRGYGLMHFKDYMKSIGDPQKKLKSIHVAGTNGKGSTTNDIRSMLQEAGYCVGSFTSPYMITHLDRIRINDMYMDEKEFIEIANTYYESWLTWDLSMFEIDMMLACIYFERHHVDYAVFEVGLGGRKDATNILEPLISVITNIGLDHMELLGDTYAKIAEEKAGIIKACADVVSAETRADCLDVFLKHADAQGVKLYTLEPICDLSTNLQTVFTYRHLQVTLASMANYQIRNAALALETIWRLREKRLVEIKDAQILAGLRKAVWIGRFEIMQKDPIVILDGAHNPDGIQALCNSLQGYDDIAVLFSVLKDKNFETMLSILETITSDITITHFDNERSLDIRCLKNRKHLHLIEDYHAALTYMLKKKKTIVITGSLYFISEIRQFWQK</sequence>
<comment type="caution">
    <text evidence="12">The sequence shown here is derived from an EMBL/GenBank/DDBJ whole genome shotgun (WGS) entry which is preliminary data.</text>
</comment>
<evidence type="ECO:0000256" key="9">
    <source>
        <dbReference type="ARBA" id="ARBA00047493"/>
    </source>
</evidence>
<dbReference type="InterPro" id="IPR013221">
    <property type="entry name" value="Mur_ligase_cen"/>
</dbReference>
<gene>
    <name evidence="12" type="ORF">EDD61_12521</name>
</gene>
<name>A0A4R3T0C9_9FIRM</name>
<feature type="domain" description="Mur ligase central" evidence="11">
    <location>
        <begin position="44"/>
        <end position="214"/>
    </location>
</feature>
<keyword evidence="13" id="KW-1185">Reference proteome</keyword>
<keyword evidence="7" id="KW-0460">Magnesium</keyword>
<dbReference type="EMBL" id="SMBP01000025">
    <property type="protein sequence ID" value="TCU53856.1"/>
    <property type="molecule type" value="Genomic_DNA"/>
</dbReference>
<evidence type="ECO:0000256" key="8">
    <source>
        <dbReference type="ARBA" id="ARBA00030592"/>
    </source>
</evidence>
<keyword evidence="3" id="KW-0436">Ligase</keyword>
<dbReference type="Pfam" id="PF08245">
    <property type="entry name" value="Mur_ligase_M"/>
    <property type="match status" value="1"/>
</dbReference>
<dbReference type="PIRSF" id="PIRSF001563">
    <property type="entry name" value="Folylpolyglu_synth"/>
    <property type="match status" value="1"/>
</dbReference>
<evidence type="ECO:0000313" key="12">
    <source>
        <dbReference type="EMBL" id="TCU53856.1"/>
    </source>
</evidence>
<evidence type="ECO:0000256" key="3">
    <source>
        <dbReference type="ARBA" id="ARBA00022598"/>
    </source>
</evidence>
<dbReference type="SUPFAM" id="SSF53623">
    <property type="entry name" value="MurD-like peptide ligases, catalytic domain"/>
    <property type="match status" value="1"/>
</dbReference>
<dbReference type="InterPro" id="IPR036565">
    <property type="entry name" value="Mur-like_cat_sf"/>
</dbReference>
<feature type="domain" description="Mur ligase C-terminal" evidence="10">
    <location>
        <begin position="283"/>
        <end position="391"/>
    </location>
</feature>
<dbReference type="EC" id="6.3.2.17" evidence="2"/>
<evidence type="ECO:0000256" key="5">
    <source>
        <dbReference type="ARBA" id="ARBA00022741"/>
    </source>
</evidence>
<protein>
    <recommendedName>
        <fullName evidence="2">tetrahydrofolate synthase</fullName>
        <ecNumber evidence="2">6.3.2.17</ecNumber>
    </recommendedName>
    <alternativeName>
        <fullName evidence="8">Tetrahydrofolylpolyglutamate synthase</fullName>
    </alternativeName>
</protein>
<dbReference type="InterPro" id="IPR018109">
    <property type="entry name" value="Folylpolyglutamate_synth_CS"/>
</dbReference>
<dbReference type="SUPFAM" id="SSF53244">
    <property type="entry name" value="MurD-like peptide ligases, peptide-binding domain"/>
    <property type="match status" value="1"/>
</dbReference>
<dbReference type="PROSITE" id="PS01011">
    <property type="entry name" value="FOLYLPOLYGLU_SYNT_1"/>
    <property type="match status" value="1"/>
</dbReference>
<dbReference type="Gene3D" id="3.40.1190.10">
    <property type="entry name" value="Mur-like, catalytic domain"/>
    <property type="match status" value="1"/>
</dbReference>
<evidence type="ECO:0000256" key="1">
    <source>
        <dbReference type="ARBA" id="ARBA00008276"/>
    </source>
</evidence>
<dbReference type="PANTHER" id="PTHR11136">
    <property type="entry name" value="FOLYLPOLYGLUTAMATE SYNTHASE-RELATED"/>
    <property type="match status" value="1"/>
</dbReference>
<evidence type="ECO:0000313" key="13">
    <source>
        <dbReference type="Proteomes" id="UP000295773"/>
    </source>
</evidence>
<proteinExistence type="inferred from homology"/>
<dbReference type="GO" id="GO:0005737">
    <property type="term" value="C:cytoplasm"/>
    <property type="evidence" value="ECO:0007669"/>
    <property type="project" value="TreeGrafter"/>
</dbReference>
<dbReference type="InterPro" id="IPR004101">
    <property type="entry name" value="Mur_ligase_C"/>
</dbReference>
<reference evidence="12 13" key="1">
    <citation type="submission" date="2019-03" db="EMBL/GenBank/DDBJ databases">
        <title>Genomic Encyclopedia of Type Strains, Phase IV (KMG-IV): sequencing the most valuable type-strain genomes for metagenomic binning, comparative biology and taxonomic classification.</title>
        <authorList>
            <person name="Goeker M."/>
        </authorList>
    </citation>
    <scope>NUCLEOTIDE SEQUENCE [LARGE SCALE GENOMIC DNA]</scope>
    <source>
        <strain evidence="12 13">DSM 29481</strain>
    </source>
</reference>
<dbReference type="GO" id="GO:0046872">
    <property type="term" value="F:metal ion binding"/>
    <property type="evidence" value="ECO:0007669"/>
    <property type="project" value="UniProtKB-KW"/>
</dbReference>
<dbReference type="InterPro" id="IPR036615">
    <property type="entry name" value="Mur_ligase_C_dom_sf"/>
</dbReference>
<dbReference type="Pfam" id="PF02875">
    <property type="entry name" value="Mur_ligase_C"/>
    <property type="match status" value="1"/>
</dbReference>
<keyword evidence="6" id="KW-0067">ATP-binding</keyword>
<keyword evidence="5" id="KW-0547">Nucleotide-binding</keyword>
<dbReference type="GO" id="GO:0008841">
    <property type="term" value="F:dihydrofolate synthase activity"/>
    <property type="evidence" value="ECO:0007669"/>
    <property type="project" value="TreeGrafter"/>
</dbReference>
<dbReference type="PROSITE" id="PS01012">
    <property type="entry name" value="FOLYLPOLYGLU_SYNT_2"/>
    <property type="match status" value="1"/>
</dbReference>
<dbReference type="GO" id="GO:0005524">
    <property type="term" value="F:ATP binding"/>
    <property type="evidence" value="ECO:0007669"/>
    <property type="project" value="UniProtKB-KW"/>
</dbReference>
<dbReference type="GO" id="GO:0004326">
    <property type="term" value="F:tetrahydrofolylpolyglutamate synthase activity"/>
    <property type="evidence" value="ECO:0007669"/>
    <property type="project" value="UniProtKB-EC"/>
</dbReference>
<evidence type="ECO:0000259" key="11">
    <source>
        <dbReference type="Pfam" id="PF08245"/>
    </source>
</evidence>
<dbReference type="RefSeq" id="WP_132225604.1">
    <property type="nucleotide sequence ID" value="NZ_JADPGE010000039.1"/>
</dbReference>
<comment type="similarity">
    <text evidence="1">Belongs to the folylpolyglutamate synthase family.</text>
</comment>
<evidence type="ECO:0000256" key="6">
    <source>
        <dbReference type="ARBA" id="ARBA00022840"/>
    </source>
</evidence>
<dbReference type="AlphaFoldDB" id="A0A4R3T0C9"/>
<evidence type="ECO:0000259" key="10">
    <source>
        <dbReference type="Pfam" id="PF02875"/>
    </source>
</evidence>
<accession>A0A4R3T0C9</accession>
<organism evidence="12 13">
    <name type="scientific">Longicatena caecimuris</name>
    <dbReference type="NCBI Taxonomy" id="1796635"/>
    <lineage>
        <taxon>Bacteria</taxon>
        <taxon>Bacillati</taxon>
        <taxon>Bacillota</taxon>
        <taxon>Erysipelotrichia</taxon>
        <taxon>Erysipelotrichales</taxon>
        <taxon>Erysipelotrichaceae</taxon>
        <taxon>Longicatena</taxon>
    </lineage>
</organism>
<dbReference type="PANTHER" id="PTHR11136:SF0">
    <property type="entry name" value="DIHYDROFOLATE SYNTHETASE-RELATED"/>
    <property type="match status" value="1"/>
</dbReference>
<dbReference type="Gene3D" id="3.90.190.20">
    <property type="entry name" value="Mur ligase, C-terminal domain"/>
    <property type="match status" value="1"/>
</dbReference>
<dbReference type="Proteomes" id="UP000295773">
    <property type="component" value="Unassembled WGS sequence"/>
</dbReference>